<dbReference type="EMBL" id="BGOW01000007">
    <property type="protein sequence ID" value="GBL45251.1"/>
    <property type="molecule type" value="Genomic_DNA"/>
</dbReference>
<reference evidence="6 7" key="1">
    <citation type="journal article" date="2019" name="Front. Microbiol.">
        <title>Genomes of Neutrophilic Sulfur-Oxidizing Chemolithoautotrophs Representing 9 Proteobacterial Species From 8 Genera.</title>
        <authorList>
            <person name="Watanabe T."/>
            <person name="Kojima H."/>
            <person name="Umezawa K."/>
            <person name="Hori C."/>
            <person name="Takasuka T.E."/>
            <person name="Kato Y."/>
            <person name="Fukui M."/>
        </authorList>
    </citation>
    <scope>NUCLEOTIDE SEQUENCE [LARGE SCALE GENOMIC DNA]</scope>
    <source>
        <strain evidence="6 7">TTN</strain>
    </source>
</reference>
<comment type="caution">
    <text evidence="6">The sequence shown here is derived from an EMBL/GenBank/DDBJ whole genome shotgun (WGS) entry which is preliminary data.</text>
</comment>
<evidence type="ECO:0000256" key="3">
    <source>
        <dbReference type="ARBA" id="ARBA00022801"/>
    </source>
</evidence>
<comment type="catalytic activity">
    <reaction evidence="4">
        <text>allantoate + H2O = (S)-ureidoglycolate + urea</text>
        <dbReference type="Rhea" id="RHEA:11016"/>
        <dbReference type="ChEBI" id="CHEBI:15377"/>
        <dbReference type="ChEBI" id="CHEBI:16199"/>
        <dbReference type="ChEBI" id="CHEBI:17536"/>
        <dbReference type="ChEBI" id="CHEBI:57296"/>
        <dbReference type="EC" id="3.5.3.4"/>
    </reaction>
</comment>
<sequence>MEIQSAIHEAPDFATRWVNLSDLRLGAQALSASDEFFAPKERLLNPEPPIFIPGKYDDHGKWMDGWETRRKRGAGNDHCVVKLGLRGVIKGIDIDTSHFTGNYPPAASLEAAICDKDPDESTQWVRLLDPISLRGNAHHYLEICDPRIWSHVRLNIYPDGGIARLRIFGQVACDWAARAKDQLYDLVALENGGLAVACNDAHFGNPINLLAPGRGINMGDGWETRRRREPGNDWAIIALGHPGTIRKIEVDTAHYKGNYPDKFSVQGAYVQDGTEQSMITQSMFWPMLLPEQSLTMDKIHTFTDQIHALGAITHIRFNIIPDGGVSRLRLWGNLDEGSS</sequence>
<organism evidence="6 7">
    <name type="scientific">Sulfuriferula multivorans</name>
    <dbReference type="NCBI Taxonomy" id="1559896"/>
    <lineage>
        <taxon>Bacteria</taxon>
        <taxon>Pseudomonadati</taxon>
        <taxon>Pseudomonadota</taxon>
        <taxon>Betaproteobacteria</taxon>
        <taxon>Nitrosomonadales</taxon>
        <taxon>Sulfuricellaceae</taxon>
        <taxon>Sulfuriferula</taxon>
    </lineage>
</organism>
<dbReference type="Proteomes" id="UP000286806">
    <property type="component" value="Unassembled WGS sequence"/>
</dbReference>
<dbReference type="PIRSF" id="PIRSF016516">
    <property type="entry name" value="Allantoicase"/>
    <property type="match status" value="1"/>
</dbReference>
<dbReference type="PANTHER" id="PTHR12045:SF3">
    <property type="entry name" value="INACTIVE ALLANTOICASE-RELATED"/>
    <property type="match status" value="1"/>
</dbReference>
<dbReference type="InterPro" id="IPR008979">
    <property type="entry name" value="Galactose-bd-like_sf"/>
</dbReference>
<feature type="domain" description="Allantoicase" evidence="5">
    <location>
        <begin position="26"/>
        <end position="171"/>
    </location>
</feature>
<evidence type="ECO:0000256" key="1">
    <source>
        <dbReference type="ARBA" id="ARBA00009242"/>
    </source>
</evidence>
<dbReference type="InterPro" id="IPR005164">
    <property type="entry name" value="Allantoicase"/>
</dbReference>
<accession>A0A401JC67</accession>
<dbReference type="Gene3D" id="2.60.120.260">
    <property type="entry name" value="Galactose-binding domain-like"/>
    <property type="match status" value="2"/>
</dbReference>
<dbReference type="AlphaFoldDB" id="A0A401JC67"/>
<keyword evidence="3 4" id="KW-0378">Hydrolase</keyword>
<dbReference type="InterPro" id="IPR015908">
    <property type="entry name" value="Allantoicase_dom"/>
</dbReference>
<dbReference type="GO" id="GO:0006144">
    <property type="term" value="P:purine nucleobase metabolic process"/>
    <property type="evidence" value="ECO:0007669"/>
    <property type="project" value="UniProtKB-KW"/>
</dbReference>
<dbReference type="FunFam" id="2.60.120.260:FF:000059">
    <property type="entry name" value="Probable allantoicase"/>
    <property type="match status" value="1"/>
</dbReference>
<dbReference type="Pfam" id="PF03561">
    <property type="entry name" value="Allantoicase"/>
    <property type="match status" value="2"/>
</dbReference>
<comment type="similarity">
    <text evidence="1 4">Belongs to the allantoicase family.</text>
</comment>
<dbReference type="GO" id="GO:0000256">
    <property type="term" value="P:allantoin catabolic process"/>
    <property type="evidence" value="ECO:0007669"/>
    <property type="project" value="UniProtKB-UniRule"/>
</dbReference>
<dbReference type="OrthoDB" id="2078334at2"/>
<dbReference type="RefSeq" id="WP_124704080.1">
    <property type="nucleotide sequence ID" value="NZ_BGOW01000007.1"/>
</dbReference>
<protein>
    <recommendedName>
        <fullName evidence="4">Probable allantoicase</fullName>
        <ecNumber evidence="4">3.5.3.4</ecNumber>
    </recommendedName>
    <alternativeName>
        <fullName evidence="4">Allantoate amidinohydrolase</fullName>
    </alternativeName>
</protein>
<dbReference type="EC" id="3.5.3.4" evidence="4"/>
<dbReference type="UniPathway" id="UPA00395">
    <property type="reaction ID" value="UER00654"/>
</dbReference>
<evidence type="ECO:0000259" key="5">
    <source>
        <dbReference type="Pfam" id="PF03561"/>
    </source>
</evidence>
<keyword evidence="7" id="KW-1185">Reference proteome</keyword>
<dbReference type="GO" id="GO:0004037">
    <property type="term" value="F:allantoicase activity"/>
    <property type="evidence" value="ECO:0007669"/>
    <property type="project" value="UniProtKB-UniRule"/>
</dbReference>
<name>A0A401JC67_9PROT</name>
<dbReference type="PANTHER" id="PTHR12045">
    <property type="entry name" value="ALLANTOICASE"/>
    <property type="match status" value="1"/>
</dbReference>
<feature type="domain" description="Allantoicase" evidence="5">
    <location>
        <begin position="192"/>
        <end position="333"/>
    </location>
</feature>
<evidence type="ECO:0000256" key="4">
    <source>
        <dbReference type="HAMAP-Rule" id="MF_00813"/>
    </source>
</evidence>
<proteinExistence type="inferred from homology"/>
<evidence type="ECO:0000313" key="6">
    <source>
        <dbReference type="EMBL" id="GBL45251.1"/>
    </source>
</evidence>
<evidence type="ECO:0000256" key="2">
    <source>
        <dbReference type="ARBA" id="ARBA00022631"/>
    </source>
</evidence>
<keyword evidence="2 4" id="KW-0659">Purine metabolism</keyword>
<dbReference type="SUPFAM" id="SSF49785">
    <property type="entry name" value="Galactose-binding domain-like"/>
    <property type="match status" value="2"/>
</dbReference>
<dbReference type="HAMAP" id="MF_00813">
    <property type="entry name" value="Allantoicase"/>
    <property type="match status" value="1"/>
</dbReference>
<gene>
    <name evidence="4" type="primary">alc</name>
    <name evidence="6" type="ORF">SFMTTN_1058</name>
</gene>
<comment type="pathway">
    <text evidence="4">Nitrogen metabolism; (S)-allantoin degradation; (S)-ureidoglycolate from allantoate (aminidohydrolase route): step 1/1.</text>
</comment>
<dbReference type="NCBIfam" id="TIGR02961">
    <property type="entry name" value="allantoicase"/>
    <property type="match status" value="1"/>
</dbReference>
<evidence type="ECO:0000313" key="7">
    <source>
        <dbReference type="Proteomes" id="UP000286806"/>
    </source>
</evidence>